<dbReference type="InterPro" id="IPR006626">
    <property type="entry name" value="PbH1"/>
</dbReference>
<evidence type="ECO:0000256" key="2">
    <source>
        <dbReference type="ARBA" id="ARBA00017346"/>
    </source>
</evidence>
<proteinExistence type="inferred from homology"/>
<dbReference type="SMART" id="SM00710">
    <property type="entry name" value="PbH1"/>
    <property type="match status" value="6"/>
</dbReference>
<evidence type="ECO:0000259" key="7">
    <source>
        <dbReference type="SMART" id="SM00635"/>
    </source>
</evidence>
<sequence length="2074" mass="222408">MFKRRLYRILSVVLGLALLDGGLLTAGLGTVHAASAVTLYAAPSGGGLSCSLDAPCSLETVRDVARTYTGTMTGDVDIVLRGGTYELQQTFALTPQDSGRNGYRVNYKAYPGETPVISGGRTITGWEMFDQAKGLFRAPVNPAWDSRQLFVNGQRAIRAKGGELPGAVKTEAGHTTSDLSMQNWRNIDRIEFVYRKEWVESRCTVASIESGSIAMKKPCWREEGRGIKLGLPAWIENAYELLDEPGEWYLDVTNHYIYYIPRPGEDMASAETVMPLLDTLVAGEGTLDNPISSIGFEGITFAYSTWLQPSGPFGFREIQANLLTSNENPLSGTPDDDTKIPAAVTFRSAAALTFKGNLFTRLGAGGLNLDTGSRDNRIEGNRFKDIAGNGLMLGDVKREDHHPADMRSIVKNNVVSNNVFTRIAQEYRGGVALWAGYVENTHITHNEIFDLPYSGISLGWGWGLADPVNNPSVSKDNVVEYNHIHHLMKELNDGGAIYSLGVQRNYQVRYNVIHDQQHDYGSIYLDAGSKYATIEQNIMFNNRMNMIATGTNHVIRNNYWDNDKDNLMRQTDSVVENNIVSPPGTYPLSLMNQAGLEPAYYHLLELQPDRSLTEGGAAYAFDAAGKPLDLGEGVAADMVLDRDLTTFIEPQLSVQGWSLTVDLIYRGDADAAVITFPYGAAPAAFKVEIAGGSGIWETLLDQTAGRSGRNLVPLFGKEVRNIRVTAVNGSMAIAEIEVYRKGKAVPLMPGFELAAALNGGTAASSSPAVLVSAEGILTGMSAGVAEITVNGAVQGKLHIDVQPFADVQLAVGGNRLAAGRSRPAILYGVTNTSMIVPYGPETVTFTSSNPEVLDVDANGIVLAKTAGAATITASAGTGEHAVSKSAEMTVYSEQLARIEAGVNKPYLHPGESAVLYVRAWYDSGYEADPSQFTLKRFTSSNPDVAVVGGSGQITALQAGQTTISAKISIEGAERSAETKIDVYPADWQFANIGGADGSAHYSDGQWKVRSNGLDIFETSDQFAFVYKRINMDDYPEGISIATTVYSLDNAHPATLAGLMFRKSLEPGSANVNYRIHSSDGLPVKRVPFTYRRSAGEHTDFFETPDLVLPARIRLTYKSGLVLAHYWKSDEARWAQAGTLQIDFGGTFYVGAAHASHNVEVMTNTAYSEVDIGIGDHFPIRLEADRNLLQAGSELPLRVTGTNRNETIRYTSSDDKVATVDANGIVTARAYGKATIHAQALVNGNAQPDRNASLSLSVYDRFEDLITVNGALKRPAEALNPNLTGRLATHAGAGPELGNDGNINTGTQATGRYDWGYQVDLGDIQTVHSMSVTFAPTLYANEFEFLLSKDGLNWNVVAAYQGTTGGTRYTKIMDTPISGRYAVVRALKPNGPSQLGGQMRVAEFEVNTYLLPQRANGISINKSKLNVTLGDTAQLQAVVSPPDTVNKSVYWSSSNPAVAAVDEFGHVQGIQPGSATVTAATYDGAHKADAVVQVVERSGVNIVLNRPSQAFTFDLKNVLATHSVAAATYGNDGLMYTGAQATGRYDWAYRVDLGSPQPLRTMEVTFGTTLYATEFEFVTSLDGVNWTVIDTFKGTKGDVTYMTDLRPAVAVRYAAVRAAKPDGPSQSGGQMRVMELSAYVIPDTSPPVISVQGVAGGQSYTNSVTPIVIVEDNVSDAVNVTVTVDGKEWAEGMPITQKGSHVLVVTAVDEAGNRSMSAIPFTVYETTVLTAEHTAGIYGSTAALRAKLASASGEPISGQTVKFRLDGTPVGNAMTDEQGIASLAYQVNVGASLSTDAEEHLVTAEFAGNDSAFFRGRAGTGVLTVTKAEALMQYTGTSASASASPTALEVKVGLDGGGQLRGTGGVPVRFSLQRIAPDGTEAPYSDAVLQEDVFTNESGIASISLDLQPGLYKVTTTLQSNPFLKAAQSTAAVAVYAPNTWTARADGWLALNGDQNIFGGRASKLHVNASRAYHKTTGVLRETLRFHAEPQGIDLRMNATDWFVITDNAMFVQGKATDARSGAVYTVRFMLGKSTADSKRHTVASFTLWKGDSAQGTPAFQLLGAAFAGYAYFES</sequence>
<dbReference type="Pfam" id="PF02368">
    <property type="entry name" value="Big_2"/>
    <property type="match status" value="3"/>
</dbReference>
<reference evidence="8 9" key="1">
    <citation type="submission" date="2024-09" db="EMBL/GenBank/DDBJ databases">
        <authorList>
            <person name="Sun Q."/>
            <person name="Mori K."/>
        </authorList>
    </citation>
    <scope>NUCLEOTIDE SEQUENCE [LARGE SCALE GENOMIC DNA]</scope>
    <source>
        <strain evidence="8 9">CCM 7759</strain>
    </source>
</reference>
<comment type="similarity">
    <text evidence="1">Belongs to the intimin/invasin family.</text>
</comment>
<gene>
    <name evidence="8" type="ORF">ACFFK0_20285</name>
</gene>
<dbReference type="SUPFAM" id="SSF49373">
    <property type="entry name" value="Invasin/intimin cell-adhesion fragments"/>
    <property type="match status" value="4"/>
</dbReference>
<feature type="domain" description="BIG2" evidence="7">
    <location>
        <begin position="1175"/>
        <end position="1249"/>
    </location>
</feature>
<dbReference type="PANTHER" id="PTHR36453:SF1">
    <property type="entry name" value="RIGHT HANDED BETA HELIX DOMAIN-CONTAINING PROTEIN"/>
    <property type="match status" value="1"/>
</dbReference>
<evidence type="ECO:0000256" key="5">
    <source>
        <dbReference type="ARBA" id="ARBA00029955"/>
    </source>
</evidence>
<evidence type="ECO:0000313" key="8">
    <source>
        <dbReference type="EMBL" id="MFC0214749.1"/>
    </source>
</evidence>
<dbReference type="Gene3D" id="2.60.120.260">
    <property type="entry name" value="Galactose-binding domain-like"/>
    <property type="match status" value="3"/>
</dbReference>
<feature type="domain" description="Big-1" evidence="6">
    <location>
        <begin position="1726"/>
        <end position="1815"/>
    </location>
</feature>
<dbReference type="Pfam" id="PF00754">
    <property type="entry name" value="F5_F8_type_C"/>
    <property type="match status" value="1"/>
</dbReference>
<evidence type="ECO:0000256" key="4">
    <source>
        <dbReference type="ARBA" id="ARBA00023157"/>
    </source>
</evidence>
<dbReference type="SUPFAM" id="SSF49785">
    <property type="entry name" value="Galactose-binding domain-like"/>
    <property type="match status" value="2"/>
</dbReference>
<protein>
    <recommendedName>
        <fullName evidence="2">Intimin</fullName>
    </recommendedName>
    <alternativeName>
        <fullName evidence="5">Attaching and effacing protein</fullName>
    </alternativeName>
</protein>
<keyword evidence="3" id="KW-0843">Virulence</keyword>
<evidence type="ECO:0000256" key="1">
    <source>
        <dbReference type="ARBA" id="ARBA00010116"/>
    </source>
</evidence>
<organism evidence="8 9">
    <name type="scientific">Paenibacillus chartarius</name>
    <dbReference type="NCBI Taxonomy" id="747481"/>
    <lineage>
        <taxon>Bacteria</taxon>
        <taxon>Bacillati</taxon>
        <taxon>Bacillota</taxon>
        <taxon>Bacilli</taxon>
        <taxon>Bacillales</taxon>
        <taxon>Paenibacillaceae</taxon>
        <taxon>Paenibacillus</taxon>
    </lineage>
</organism>
<dbReference type="InterPro" id="IPR012334">
    <property type="entry name" value="Pectin_lyas_fold"/>
</dbReference>
<evidence type="ECO:0000313" key="9">
    <source>
        <dbReference type="Proteomes" id="UP001589776"/>
    </source>
</evidence>
<dbReference type="SMART" id="SM00634">
    <property type="entry name" value="BID_1"/>
    <property type="match status" value="1"/>
</dbReference>
<name>A0ABV6DQ22_9BACL</name>
<feature type="domain" description="BIG2" evidence="7">
    <location>
        <begin position="901"/>
        <end position="977"/>
    </location>
</feature>
<keyword evidence="4" id="KW-1015">Disulfide bond</keyword>
<dbReference type="EMBL" id="JBHLWN010000077">
    <property type="protein sequence ID" value="MFC0214749.1"/>
    <property type="molecule type" value="Genomic_DNA"/>
</dbReference>
<dbReference type="Pfam" id="PF13229">
    <property type="entry name" value="Beta_helix"/>
    <property type="match status" value="1"/>
</dbReference>
<dbReference type="Proteomes" id="UP001589776">
    <property type="component" value="Unassembled WGS sequence"/>
</dbReference>
<dbReference type="InterPro" id="IPR013783">
    <property type="entry name" value="Ig-like_fold"/>
</dbReference>
<dbReference type="Gene3D" id="2.60.40.1080">
    <property type="match status" value="4"/>
</dbReference>
<dbReference type="PANTHER" id="PTHR36453">
    <property type="entry name" value="SECRETED PROTEIN-RELATED"/>
    <property type="match status" value="1"/>
</dbReference>
<dbReference type="SUPFAM" id="SSF51126">
    <property type="entry name" value="Pectin lyase-like"/>
    <property type="match status" value="1"/>
</dbReference>
<keyword evidence="9" id="KW-1185">Reference proteome</keyword>
<dbReference type="Gene3D" id="2.160.20.10">
    <property type="entry name" value="Single-stranded right-handed beta-helix, Pectin lyase-like"/>
    <property type="match status" value="2"/>
</dbReference>
<accession>A0ABV6DQ22</accession>
<dbReference type="InterPro" id="IPR008979">
    <property type="entry name" value="Galactose-bd-like_sf"/>
</dbReference>
<dbReference type="RefSeq" id="WP_377472163.1">
    <property type="nucleotide sequence ID" value="NZ_JBHLWN010000077.1"/>
</dbReference>
<dbReference type="InterPro" id="IPR011050">
    <property type="entry name" value="Pectin_lyase_fold/virulence"/>
</dbReference>
<evidence type="ECO:0000259" key="6">
    <source>
        <dbReference type="SMART" id="SM00634"/>
    </source>
</evidence>
<dbReference type="InterPro" id="IPR039448">
    <property type="entry name" value="Beta_helix"/>
</dbReference>
<comment type="caution">
    <text evidence="8">The sequence shown here is derived from an EMBL/GenBank/DDBJ whole genome shotgun (WGS) entry which is preliminary data.</text>
</comment>
<evidence type="ECO:0000256" key="3">
    <source>
        <dbReference type="ARBA" id="ARBA00023026"/>
    </source>
</evidence>
<dbReference type="SMART" id="SM00635">
    <property type="entry name" value="BID_2"/>
    <property type="match status" value="4"/>
</dbReference>
<dbReference type="InterPro" id="IPR003344">
    <property type="entry name" value="Big_1_dom"/>
</dbReference>
<dbReference type="InterPro" id="IPR003343">
    <property type="entry name" value="Big_2"/>
</dbReference>
<feature type="domain" description="BIG2" evidence="7">
    <location>
        <begin position="810"/>
        <end position="885"/>
    </location>
</feature>
<dbReference type="InterPro" id="IPR008964">
    <property type="entry name" value="Invasin/intimin_cell_adhesion"/>
</dbReference>
<dbReference type="Gene3D" id="2.60.40.10">
    <property type="entry name" value="Immunoglobulins"/>
    <property type="match status" value="1"/>
</dbReference>
<feature type="domain" description="BIG2" evidence="7">
    <location>
        <begin position="1413"/>
        <end position="1490"/>
    </location>
</feature>
<dbReference type="InterPro" id="IPR000421">
    <property type="entry name" value="FA58C"/>
</dbReference>